<organism evidence="1 2">
    <name type="scientific">Gigaspora margarita</name>
    <dbReference type="NCBI Taxonomy" id="4874"/>
    <lineage>
        <taxon>Eukaryota</taxon>
        <taxon>Fungi</taxon>
        <taxon>Fungi incertae sedis</taxon>
        <taxon>Mucoromycota</taxon>
        <taxon>Glomeromycotina</taxon>
        <taxon>Glomeromycetes</taxon>
        <taxon>Diversisporales</taxon>
        <taxon>Gigasporaceae</taxon>
        <taxon>Gigaspora</taxon>
    </lineage>
</organism>
<dbReference type="EMBL" id="CAJVQB010024375">
    <property type="protein sequence ID" value="CAG8804025.1"/>
    <property type="molecule type" value="Genomic_DNA"/>
</dbReference>
<comment type="caution">
    <text evidence="1">The sequence shown here is derived from an EMBL/GenBank/DDBJ whole genome shotgun (WGS) entry which is preliminary data.</text>
</comment>
<accession>A0ABN7VWP8</accession>
<name>A0ABN7VWP8_GIGMA</name>
<protein>
    <submittedName>
        <fullName evidence="1">27066_t:CDS:1</fullName>
    </submittedName>
</protein>
<proteinExistence type="predicted"/>
<sequence length="114" mass="13470">MSRMDNQIINNIVNNRIEVISLNALRPPSLENIRSFLTMCDIVKTRKYRQLSGFMLFKMNVRRISKQLIEENINDDNNDMINNIVTDVLWRKISQQDKTNYALLAEHANLLLYQ</sequence>
<gene>
    <name evidence="1" type="ORF">GMARGA_LOCUS23767</name>
</gene>
<evidence type="ECO:0000313" key="1">
    <source>
        <dbReference type="EMBL" id="CAG8804025.1"/>
    </source>
</evidence>
<keyword evidence="2" id="KW-1185">Reference proteome</keyword>
<reference evidence="1 2" key="1">
    <citation type="submission" date="2021-06" db="EMBL/GenBank/DDBJ databases">
        <authorList>
            <person name="Kallberg Y."/>
            <person name="Tangrot J."/>
            <person name="Rosling A."/>
        </authorList>
    </citation>
    <scope>NUCLEOTIDE SEQUENCE [LARGE SCALE GENOMIC DNA]</scope>
    <source>
        <strain evidence="1 2">120-4 pot B 10/14</strain>
    </source>
</reference>
<evidence type="ECO:0000313" key="2">
    <source>
        <dbReference type="Proteomes" id="UP000789901"/>
    </source>
</evidence>
<dbReference type="Proteomes" id="UP000789901">
    <property type="component" value="Unassembled WGS sequence"/>
</dbReference>